<dbReference type="InterPro" id="IPR019787">
    <property type="entry name" value="Znf_PHD-finger"/>
</dbReference>
<feature type="compositionally biased region" description="Polar residues" evidence="18">
    <location>
        <begin position="855"/>
        <end position="869"/>
    </location>
</feature>
<dbReference type="FunFam" id="3.30.40.10:FF:000394">
    <property type="entry name" value="Histone-lysine N-methyltransferase"/>
    <property type="match status" value="1"/>
</dbReference>
<dbReference type="InterPro" id="IPR001214">
    <property type="entry name" value="SET_dom"/>
</dbReference>
<feature type="compositionally biased region" description="Polar residues" evidence="18">
    <location>
        <begin position="760"/>
        <end position="769"/>
    </location>
</feature>
<evidence type="ECO:0000256" key="3">
    <source>
        <dbReference type="ARBA" id="ARBA00022679"/>
    </source>
</evidence>
<dbReference type="InterPro" id="IPR013083">
    <property type="entry name" value="Znf_RING/FYVE/PHD"/>
</dbReference>
<dbReference type="InterPro" id="IPR034732">
    <property type="entry name" value="EPHD"/>
</dbReference>
<keyword evidence="12" id="KW-0238">DNA-binding</keyword>
<dbReference type="PROSITE" id="PS51542">
    <property type="entry name" value="FYRN"/>
    <property type="match status" value="1"/>
</dbReference>
<feature type="domain" description="PHD-type" evidence="19">
    <location>
        <begin position="149"/>
        <end position="202"/>
    </location>
</feature>
<reference evidence="23" key="2">
    <citation type="submission" date="2014-03" db="EMBL/GenBank/DDBJ databases">
        <authorList>
            <person name="Genoscope - CEA"/>
        </authorList>
    </citation>
    <scope>NUCLEOTIDE SEQUENCE</scope>
</reference>
<feature type="region of interest" description="Disordered" evidence="18">
    <location>
        <begin position="1322"/>
        <end position="1353"/>
    </location>
</feature>
<evidence type="ECO:0000313" key="24">
    <source>
        <dbReference type="Proteomes" id="UP000193380"/>
    </source>
</evidence>
<protein>
    <recommendedName>
        <fullName evidence="15">[histone H3]-lysine(4) N-methyltransferase</fullName>
        <ecNumber evidence="15">2.1.1.364</ecNumber>
    </recommendedName>
</protein>
<proteinExistence type="predicted"/>
<keyword evidence="3" id="KW-0808">Transferase</keyword>
<dbReference type="Gene3D" id="3.30.160.360">
    <property type="match status" value="2"/>
</dbReference>
<keyword evidence="2" id="KW-0489">Methyltransferase</keyword>
<dbReference type="Gene3D" id="2.170.270.10">
    <property type="entry name" value="SET domain"/>
    <property type="match status" value="1"/>
</dbReference>
<dbReference type="SMART" id="SM00317">
    <property type="entry name" value="SET"/>
    <property type="match status" value="1"/>
</dbReference>
<name>A0A060W8S3_ONCMY</name>
<evidence type="ECO:0000256" key="12">
    <source>
        <dbReference type="ARBA" id="ARBA00023125"/>
    </source>
</evidence>
<evidence type="ECO:0000256" key="4">
    <source>
        <dbReference type="ARBA" id="ARBA00022691"/>
    </source>
</evidence>
<feature type="domain" description="Post-SET" evidence="21">
    <location>
        <begin position="1674"/>
        <end position="1690"/>
    </location>
</feature>
<keyword evidence="14" id="KW-0539">Nucleus</keyword>
<keyword evidence="11" id="KW-0103">Bromodomain</keyword>
<keyword evidence="6" id="KW-0677">Repeat</keyword>
<dbReference type="PaxDb" id="8022-A0A060W8S3"/>
<dbReference type="GO" id="GO:0008270">
    <property type="term" value="F:zinc ion binding"/>
    <property type="evidence" value="ECO:0007669"/>
    <property type="project" value="UniProtKB-KW"/>
</dbReference>
<organism evidence="23 24">
    <name type="scientific">Oncorhynchus mykiss</name>
    <name type="common">Rainbow trout</name>
    <name type="synonym">Salmo gairdneri</name>
    <dbReference type="NCBI Taxonomy" id="8022"/>
    <lineage>
        <taxon>Eukaryota</taxon>
        <taxon>Metazoa</taxon>
        <taxon>Chordata</taxon>
        <taxon>Craniata</taxon>
        <taxon>Vertebrata</taxon>
        <taxon>Euteleostomi</taxon>
        <taxon>Actinopterygii</taxon>
        <taxon>Neopterygii</taxon>
        <taxon>Teleostei</taxon>
        <taxon>Protacanthopterygii</taxon>
        <taxon>Salmoniformes</taxon>
        <taxon>Salmonidae</taxon>
        <taxon>Salmoninae</taxon>
        <taxon>Oncorhynchus</taxon>
    </lineage>
</organism>
<dbReference type="CDD" id="cd19170">
    <property type="entry name" value="SET_KMT2A_2B"/>
    <property type="match status" value="1"/>
</dbReference>
<reference evidence="23" key="1">
    <citation type="journal article" date="2014" name="Nat. Commun.">
        <title>The rainbow trout genome provides novel insights into evolution after whole-genome duplication in vertebrates.</title>
        <authorList>
            <person name="Berthelot C."/>
            <person name="Brunet F."/>
            <person name="Chalopin D."/>
            <person name="Juanchich A."/>
            <person name="Bernard M."/>
            <person name="Noel B."/>
            <person name="Bento P."/>
            <person name="Da Silva C."/>
            <person name="Labadie K."/>
            <person name="Alberti A."/>
            <person name="Aury J.M."/>
            <person name="Louis A."/>
            <person name="Dehais P."/>
            <person name="Bardou P."/>
            <person name="Montfort J."/>
            <person name="Klopp C."/>
            <person name="Cabau C."/>
            <person name="Gaspin C."/>
            <person name="Thorgaard G.H."/>
            <person name="Boussaha M."/>
            <person name="Quillet E."/>
            <person name="Guyomard R."/>
            <person name="Galiana D."/>
            <person name="Bobe J."/>
            <person name="Volff J.N."/>
            <person name="Genet C."/>
            <person name="Wincker P."/>
            <person name="Jaillon O."/>
            <person name="Roest Crollius H."/>
            <person name="Guiguen Y."/>
        </authorList>
    </citation>
    <scope>NUCLEOTIDE SEQUENCE [LARGE SCALE GENOMIC DNA]</scope>
</reference>
<dbReference type="InterPro" id="IPR003889">
    <property type="entry name" value="FYrich_C"/>
</dbReference>
<dbReference type="Pfam" id="PF13771">
    <property type="entry name" value="zf-HC5HC2H"/>
    <property type="match status" value="1"/>
</dbReference>
<evidence type="ECO:0000313" key="23">
    <source>
        <dbReference type="EMBL" id="CDQ63688.1"/>
    </source>
</evidence>
<dbReference type="InterPro" id="IPR001965">
    <property type="entry name" value="Znf_PHD"/>
</dbReference>
<dbReference type="InterPro" id="IPR046341">
    <property type="entry name" value="SET_dom_sf"/>
</dbReference>
<dbReference type="EMBL" id="FR904447">
    <property type="protein sequence ID" value="CDQ63688.1"/>
    <property type="molecule type" value="Genomic_DNA"/>
</dbReference>
<comment type="catalytic activity">
    <reaction evidence="16">
        <text>L-lysyl(4)-[histone H3] + S-adenosyl-L-methionine = N(6)-methyl-L-lysyl(4)-[histone H3] + S-adenosyl-L-homocysteine + H(+)</text>
        <dbReference type="Rhea" id="RHEA:60264"/>
        <dbReference type="Rhea" id="RHEA-COMP:15543"/>
        <dbReference type="Rhea" id="RHEA-COMP:15547"/>
        <dbReference type="ChEBI" id="CHEBI:15378"/>
        <dbReference type="ChEBI" id="CHEBI:29969"/>
        <dbReference type="ChEBI" id="CHEBI:57856"/>
        <dbReference type="ChEBI" id="CHEBI:59789"/>
        <dbReference type="ChEBI" id="CHEBI:61929"/>
        <dbReference type="EC" id="2.1.1.364"/>
    </reaction>
    <physiologicalReaction direction="left-to-right" evidence="16">
        <dbReference type="Rhea" id="RHEA:60265"/>
    </physiologicalReaction>
</comment>
<keyword evidence="4" id="KW-0949">S-adenosyl-L-methionine</keyword>
<dbReference type="PROSITE" id="PS50868">
    <property type="entry name" value="POST_SET"/>
    <property type="match status" value="1"/>
</dbReference>
<feature type="domain" description="SET" evidence="20">
    <location>
        <begin position="1564"/>
        <end position="1690"/>
    </location>
</feature>
<dbReference type="InterPro" id="IPR036427">
    <property type="entry name" value="Bromodomain-like_sf"/>
</dbReference>
<evidence type="ECO:0000256" key="8">
    <source>
        <dbReference type="ARBA" id="ARBA00022833"/>
    </source>
</evidence>
<evidence type="ECO:0000256" key="6">
    <source>
        <dbReference type="ARBA" id="ARBA00022737"/>
    </source>
</evidence>
<evidence type="ECO:0000256" key="16">
    <source>
        <dbReference type="ARBA" id="ARBA00049353"/>
    </source>
</evidence>
<dbReference type="InterPro" id="IPR003888">
    <property type="entry name" value="FYrich_N"/>
</dbReference>
<dbReference type="SMART" id="SM00541">
    <property type="entry name" value="FYRN"/>
    <property type="match status" value="1"/>
</dbReference>
<dbReference type="GO" id="GO:0035097">
    <property type="term" value="C:histone methyltransferase complex"/>
    <property type="evidence" value="ECO:0007669"/>
    <property type="project" value="TreeGrafter"/>
</dbReference>
<dbReference type="GO" id="GO:0045893">
    <property type="term" value="P:positive regulation of DNA-templated transcription"/>
    <property type="evidence" value="ECO:0007669"/>
    <property type="project" value="TreeGrafter"/>
</dbReference>
<dbReference type="EC" id="2.1.1.364" evidence="15"/>
<dbReference type="SMART" id="SM00249">
    <property type="entry name" value="PHD"/>
    <property type="match status" value="4"/>
</dbReference>
<evidence type="ECO:0000259" key="21">
    <source>
        <dbReference type="PROSITE" id="PS50868"/>
    </source>
</evidence>
<dbReference type="FunFam" id="2.170.270.10:FF:000004">
    <property type="entry name" value="Histone-lysine N-methyltransferase"/>
    <property type="match status" value="1"/>
</dbReference>
<feature type="compositionally biased region" description="Polar residues" evidence="18">
    <location>
        <begin position="988"/>
        <end position="997"/>
    </location>
</feature>
<feature type="compositionally biased region" description="Polar residues" evidence="18">
    <location>
        <begin position="465"/>
        <end position="481"/>
    </location>
</feature>
<feature type="region of interest" description="Disordered" evidence="18">
    <location>
        <begin position="1061"/>
        <end position="1107"/>
    </location>
</feature>
<evidence type="ECO:0000259" key="20">
    <source>
        <dbReference type="PROSITE" id="PS50280"/>
    </source>
</evidence>
<evidence type="ECO:0000256" key="13">
    <source>
        <dbReference type="ARBA" id="ARBA00023163"/>
    </source>
</evidence>
<accession>A0A060W8S3</accession>
<evidence type="ECO:0000256" key="17">
    <source>
        <dbReference type="PROSITE-ProRule" id="PRU00146"/>
    </source>
</evidence>
<feature type="compositionally biased region" description="Low complexity" evidence="18">
    <location>
        <begin position="1341"/>
        <end position="1352"/>
    </location>
</feature>
<evidence type="ECO:0000259" key="22">
    <source>
        <dbReference type="PROSITE" id="PS51805"/>
    </source>
</evidence>
<evidence type="ECO:0000256" key="18">
    <source>
        <dbReference type="SAM" id="MobiDB-lite"/>
    </source>
</evidence>
<dbReference type="Pfam" id="PF05964">
    <property type="entry name" value="FYRN"/>
    <property type="match status" value="1"/>
</dbReference>
<evidence type="ECO:0000256" key="14">
    <source>
        <dbReference type="ARBA" id="ARBA00023242"/>
    </source>
</evidence>
<keyword evidence="8" id="KW-0862">Zinc</keyword>
<keyword evidence="13" id="KW-0804">Transcription</keyword>
<dbReference type="GO" id="GO:0003677">
    <property type="term" value="F:DNA binding"/>
    <property type="evidence" value="ECO:0007669"/>
    <property type="project" value="UniProtKB-KW"/>
</dbReference>
<evidence type="ECO:0000259" key="19">
    <source>
        <dbReference type="PROSITE" id="PS50016"/>
    </source>
</evidence>
<dbReference type="FunFam" id="3.30.40.10:FF:000002">
    <property type="entry name" value="Histone-lysine N-methyltransferase"/>
    <property type="match status" value="1"/>
</dbReference>
<feature type="region of interest" description="Disordered" evidence="18">
    <location>
        <begin position="753"/>
        <end position="869"/>
    </location>
</feature>
<feature type="region of interest" description="Disordered" evidence="18">
    <location>
        <begin position="1023"/>
        <end position="1042"/>
    </location>
</feature>
<dbReference type="PANTHER" id="PTHR45838:SF3">
    <property type="entry name" value="HISTONE-LYSINE N-METHYLTRANSFERASE 2B"/>
    <property type="match status" value="1"/>
</dbReference>
<feature type="region of interest" description="Disordered" evidence="18">
    <location>
        <begin position="962"/>
        <end position="1012"/>
    </location>
</feature>
<dbReference type="Pfam" id="PF00856">
    <property type="entry name" value="SET"/>
    <property type="match status" value="1"/>
</dbReference>
<dbReference type="GO" id="GO:0140945">
    <property type="term" value="F:histone H3K4 monomethyltransferase activity"/>
    <property type="evidence" value="ECO:0007669"/>
    <property type="project" value="UniProtKB-EC"/>
</dbReference>
<sequence length="1690" mass="188337">MQEEEPEEKESSQEEEETIVKEAVLQHNPRIDPHYVLRSQNAAEHTPTNILATLINGLPQKGHLKTGTHRIRVDFKEDCAVQNVWLMGGLSILTSIPVTPHPVCLLCASKGHHEMIYCQVCCEPFHSFCLWPEERPQEENKENWCCRRCKFCHVCGRKHKNNKPVLQCRRCQNCYHPSCLGPTYPKPINCNMPWVCMTCIRCKSCGVTPGKTWDMAWNHEQDLCPDCSTLHLKGNFCTICSKCYEENDHNSQMMECSRCSHWVHSKCEGLSDDLYEIMSSLSESVVYSCTPCSQSQPSSWKGELKDRLRAGLEKVLANLLSDSSAQHLITCRECEESTEPDAFRDKHQPICDLHAVGQKFEGHQYTSLKSFHEDVVMVMRKWLKEEESLPEGLSPTCLARSHYLKLLEETFSWFHSQDQKMWDPLSKDFPSGMLPEAVLPPSMEHSYAQWLERTYQVTSGSGFLQQGNSVPPPSSGTTHQPWTLEGLPLESQGTNGAVTGALELDRTKDERQCALCQQCGDATPNDAGRLLYLGQNEWAHVNCCLWSAEVYEDNGALLQVHSAVSRGRHMRCERCGQAGATVGCCLSSCQSNYHFMCARARNCFFQEDRKVFCSRHHDLVSEKMVSGNGFEVLRRVYVDFEGISLRRKFLTGLEPESINMTIGSLQINRLGVLTELSANGARLCPVGYQCSRLYWSTVDPRRRCKYTFKVTEVCSPLEEKPGEPLWWDQEENRTIAHNPSYYQEMEIPEAVLSPPPIEVSPSTTQSLLKQETGAKTPGYSQTRRPAGGTSRPLPSPGSAMSKSHHILTLRDLDDTRRPRRLSLSCHSGDSSSPTDGLVGPMTLRSGGTLHPRSLPFSSPPRTSENLLSSPRQDLPFTTFDVADADVAVASVLNAKLEFDEALLNETVALHCGGDNMDANKASVFTKDMASKDDLENGSSDEDMDHYLKFSRTVVVCEASKDSGQEGLPLTPPLPTSQSIAQLDGADNGSESDSSEATGDQEEGKMFETCDPNNDMSIEEEVLMDSDQTESQNEVLLDPSSGHFVSADDGTRVYLANNTKAALDDSDSDSSGSSTDSLIGSYRYPPGHPQTRSSAAADGHYSTVSTSSPSYSRISQIAKMIHSSGALPRAVPQVVVVPSTSHLITTNRNNTTTSTTISNRNITPASNTNLLIRAPQSLHDGRVLVQAMPVTSGAKPVRVKCVSLPGNQAQAILDRAMATHREPSRIRPNILRSPVAISATPGQMLRHEPAIVPESQSQVRVKRVSSVAERPGKKKCKTDFLPQLPSSDVDDLDGSRNSGVRIKAPTMKDVLDLDQEKVELKVIPPPQPENIRPRPIPQMERQPNSSTTQSSSNIHGKTHVWVSARHGDLSDWGPYSGFSSDEDMPPPKQDKTMFAHRNQPHLRFEITSDDGFHVQADSIEVAWRAVIDGVLEARAGFHLKALPLGGVSGARVLGLLHDAVIFLLEQLQGAAGCKQHRFRFHRYDTPDDELPINPSGCARAEVYSRKSTFDMFNFLASQHRQLPDIMSTPCDEEDDDFPLKSTRRATSTELPMAMRFRHLEKTSKEAVGVYRSEIHGRGLFCKRNIEAGEMVIEYAGNVIRAVLTDKKEKYYDSKGIGCYMFRIDDFDVVDATMHGNAARFINHSCEPNCYSRVILIYRGEELTYDYKFPIEDDGSKLHCNCAARRCRRFLN</sequence>
<feature type="region of interest" description="Disordered" evidence="18">
    <location>
        <begin position="465"/>
        <end position="490"/>
    </location>
</feature>
<feature type="domain" description="PHD-type" evidence="19">
    <location>
        <begin position="234"/>
        <end position="295"/>
    </location>
</feature>
<dbReference type="InterPro" id="IPR047219">
    <property type="entry name" value="KMT2A_2B_SET"/>
</dbReference>
<keyword evidence="7 17" id="KW-0863">Zinc-finger</keyword>
<gene>
    <name evidence="23" type="ORF">GSONMT00069690001</name>
</gene>
<evidence type="ECO:0000256" key="5">
    <source>
        <dbReference type="ARBA" id="ARBA00022723"/>
    </source>
</evidence>
<evidence type="ECO:0000256" key="11">
    <source>
        <dbReference type="ARBA" id="ARBA00023117"/>
    </source>
</evidence>
<dbReference type="PROSITE" id="PS51805">
    <property type="entry name" value="EPHD"/>
    <property type="match status" value="1"/>
</dbReference>
<dbReference type="Proteomes" id="UP000193380">
    <property type="component" value="Unassembled WGS sequence"/>
</dbReference>
<evidence type="ECO:0000256" key="10">
    <source>
        <dbReference type="ARBA" id="ARBA00023015"/>
    </source>
</evidence>
<dbReference type="Pfam" id="PF00628">
    <property type="entry name" value="PHD"/>
    <property type="match status" value="1"/>
</dbReference>
<keyword evidence="9" id="KW-0156">Chromatin regulator</keyword>
<dbReference type="PROSITE" id="PS51543">
    <property type="entry name" value="FYRC"/>
    <property type="match status" value="1"/>
</dbReference>
<keyword evidence="5" id="KW-0479">Metal-binding</keyword>
<evidence type="ECO:0000256" key="2">
    <source>
        <dbReference type="ARBA" id="ARBA00022603"/>
    </source>
</evidence>
<dbReference type="PROSITE" id="PS50016">
    <property type="entry name" value="ZF_PHD_2"/>
    <property type="match status" value="3"/>
</dbReference>
<comment type="subcellular location">
    <subcellularLocation>
        <location evidence="1">Nucleus</location>
    </subcellularLocation>
</comment>
<dbReference type="GO" id="GO:0032259">
    <property type="term" value="P:methylation"/>
    <property type="evidence" value="ECO:0007669"/>
    <property type="project" value="UniProtKB-KW"/>
</dbReference>
<dbReference type="InterPro" id="IPR003616">
    <property type="entry name" value="Post-SET_dom"/>
</dbReference>
<dbReference type="PROSITE" id="PS50280">
    <property type="entry name" value="SET"/>
    <property type="match status" value="1"/>
</dbReference>
<feature type="compositionally biased region" description="Low complexity" evidence="18">
    <location>
        <begin position="821"/>
        <end position="832"/>
    </location>
</feature>
<dbReference type="SUPFAM" id="SSF57903">
    <property type="entry name" value="FYVE/PHD zinc finger"/>
    <property type="match status" value="2"/>
</dbReference>
<feature type="domain" description="PHD-type" evidence="19">
    <location>
        <begin position="101"/>
        <end position="152"/>
    </location>
</feature>
<evidence type="ECO:0000256" key="9">
    <source>
        <dbReference type="ARBA" id="ARBA00022853"/>
    </source>
</evidence>
<keyword evidence="10" id="KW-0805">Transcription regulation</keyword>
<dbReference type="Pfam" id="PF05965">
    <property type="entry name" value="FYRC"/>
    <property type="match status" value="1"/>
</dbReference>
<evidence type="ECO:0000256" key="1">
    <source>
        <dbReference type="ARBA" id="ARBA00004123"/>
    </source>
</evidence>
<dbReference type="InterPro" id="IPR011011">
    <property type="entry name" value="Znf_FYVE_PHD"/>
</dbReference>
<evidence type="ECO:0000256" key="7">
    <source>
        <dbReference type="ARBA" id="ARBA00022771"/>
    </source>
</evidence>
<dbReference type="STRING" id="8022.A0A060W8S3"/>
<feature type="region of interest" description="Disordered" evidence="18">
    <location>
        <begin position="1263"/>
        <end position="1300"/>
    </location>
</feature>
<feature type="domain" description="PHD-type" evidence="22">
    <location>
        <begin position="510"/>
        <end position="617"/>
    </location>
</feature>
<dbReference type="Gene3D" id="1.20.920.10">
    <property type="entry name" value="Bromodomain-like"/>
    <property type="match status" value="1"/>
</dbReference>
<dbReference type="SMART" id="SM00542">
    <property type="entry name" value="FYRC"/>
    <property type="match status" value="1"/>
</dbReference>
<dbReference type="Gene3D" id="3.30.40.10">
    <property type="entry name" value="Zinc/RING finger domain, C3HC4 (zinc finger)"/>
    <property type="match status" value="3"/>
</dbReference>
<dbReference type="SUPFAM" id="SSF82199">
    <property type="entry name" value="SET domain"/>
    <property type="match status" value="1"/>
</dbReference>
<dbReference type="PANTHER" id="PTHR45838">
    <property type="entry name" value="HISTONE-LYSINE-N-METHYLTRANSFERASE 2 KMT2 FAMILY MEMBER"/>
    <property type="match status" value="1"/>
</dbReference>
<evidence type="ECO:0000256" key="15">
    <source>
        <dbReference type="ARBA" id="ARBA00023620"/>
    </source>
</evidence>